<sequence>MTTTRRSDGPNGRRRFLALVGAGAIAATAGCTGDANEPDSEGTTDDDGGNGGGTDPDGTEAAASCDDLRGSPTAFDPPDRAFPYLFEYPDTFEEYNSEINESSSSIGAQFGHAESAESASYPVNVVIRQHKGATDDDAAANNWVTSFGSSDRLDWTLAYEGETIEGYELTAFDDPASAAWRFLLPAHETDGVRGVHVQFQDDRDDSPCFDEVATIARDVLESLTPNSDYP</sequence>
<dbReference type="EMBL" id="FOFD01000003">
    <property type="protein sequence ID" value="SEQ94286.1"/>
    <property type="molecule type" value="Genomic_DNA"/>
</dbReference>
<name>A0A1H9K4W4_9EURY</name>
<organism evidence="2 3">
    <name type="scientific">Natrinema salaciae</name>
    <dbReference type="NCBI Taxonomy" id="1186196"/>
    <lineage>
        <taxon>Archaea</taxon>
        <taxon>Methanobacteriati</taxon>
        <taxon>Methanobacteriota</taxon>
        <taxon>Stenosarchaea group</taxon>
        <taxon>Halobacteria</taxon>
        <taxon>Halobacteriales</taxon>
        <taxon>Natrialbaceae</taxon>
        <taxon>Natrinema</taxon>
    </lineage>
</organism>
<dbReference type="AlphaFoldDB" id="A0A1H9K4W4"/>
<dbReference type="InterPro" id="IPR006311">
    <property type="entry name" value="TAT_signal"/>
</dbReference>
<feature type="region of interest" description="Disordered" evidence="1">
    <location>
        <begin position="29"/>
        <end position="80"/>
    </location>
</feature>
<keyword evidence="3" id="KW-1185">Reference proteome</keyword>
<accession>A0A1H9K4W4</accession>
<evidence type="ECO:0000256" key="1">
    <source>
        <dbReference type="SAM" id="MobiDB-lite"/>
    </source>
</evidence>
<dbReference type="OrthoDB" id="384515at2157"/>
<dbReference type="PROSITE" id="PS51257">
    <property type="entry name" value="PROKAR_LIPOPROTEIN"/>
    <property type="match status" value="1"/>
</dbReference>
<dbReference type="PROSITE" id="PS51318">
    <property type="entry name" value="TAT"/>
    <property type="match status" value="1"/>
</dbReference>
<protein>
    <submittedName>
        <fullName evidence="2">Uncharacterized protein</fullName>
    </submittedName>
</protein>
<gene>
    <name evidence="2" type="ORF">SAMN04489841_2807</name>
</gene>
<evidence type="ECO:0000313" key="3">
    <source>
        <dbReference type="Proteomes" id="UP000199114"/>
    </source>
</evidence>
<dbReference type="Proteomes" id="UP000199114">
    <property type="component" value="Unassembled WGS sequence"/>
</dbReference>
<evidence type="ECO:0000313" key="2">
    <source>
        <dbReference type="EMBL" id="SEQ94286.1"/>
    </source>
</evidence>
<dbReference type="RefSeq" id="WP_090618324.1">
    <property type="nucleotide sequence ID" value="NZ_FOFD01000003.1"/>
</dbReference>
<proteinExistence type="predicted"/>
<reference evidence="3" key="1">
    <citation type="submission" date="2016-10" db="EMBL/GenBank/DDBJ databases">
        <authorList>
            <person name="Varghese N."/>
            <person name="Submissions S."/>
        </authorList>
    </citation>
    <scope>NUCLEOTIDE SEQUENCE [LARGE SCALE GENOMIC DNA]</scope>
    <source>
        <strain evidence="3">DSM 25055</strain>
    </source>
</reference>
<feature type="compositionally biased region" description="Acidic residues" evidence="1">
    <location>
        <begin position="36"/>
        <end position="48"/>
    </location>
</feature>